<reference evidence="3" key="2">
    <citation type="submission" date="2025-08" db="UniProtKB">
        <authorList>
            <consortium name="RefSeq"/>
        </authorList>
    </citation>
    <scope>IDENTIFICATION</scope>
</reference>
<dbReference type="Pfam" id="PF03004">
    <property type="entry name" value="Transposase_24"/>
    <property type="match status" value="1"/>
</dbReference>
<feature type="coiled-coil region" evidence="1">
    <location>
        <begin position="176"/>
        <end position="213"/>
    </location>
</feature>
<organism evidence="2 3">
    <name type="scientific">Solanum pennellii</name>
    <name type="common">Tomato</name>
    <name type="synonym">Lycopersicon pennellii</name>
    <dbReference type="NCBI Taxonomy" id="28526"/>
    <lineage>
        <taxon>Eukaryota</taxon>
        <taxon>Viridiplantae</taxon>
        <taxon>Streptophyta</taxon>
        <taxon>Embryophyta</taxon>
        <taxon>Tracheophyta</taxon>
        <taxon>Spermatophyta</taxon>
        <taxon>Magnoliopsida</taxon>
        <taxon>eudicotyledons</taxon>
        <taxon>Gunneridae</taxon>
        <taxon>Pentapetalae</taxon>
        <taxon>asterids</taxon>
        <taxon>lamiids</taxon>
        <taxon>Solanales</taxon>
        <taxon>Solanaceae</taxon>
        <taxon>Solanoideae</taxon>
        <taxon>Solaneae</taxon>
        <taxon>Solanum</taxon>
        <taxon>Solanum subgen. Lycopersicon</taxon>
    </lineage>
</organism>
<evidence type="ECO:0000313" key="3">
    <source>
        <dbReference type="RefSeq" id="XP_027768418.1"/>
    </source>
</evidence>
<name>A0ABM1UY50_SOLPN</name>
<keyword evidence="2" id="KW-1185">Reference proteome</keyword>
<keyword evidence="1" id="KW-0175">Coiled coil</keyword>
<dbReference type="Proteomes" id="UP000694930">
    <property type="component" value="Chromosome 10"/>
</dbReference>
<proteinExistence type="predicted"/>
<dbReference type="PANTHER" id="PTHR33499">
    <property type="entry name" value="OS12G0282400 PROTEIN-RELATED"/>
    <property type="match status" value="1"/>
</dbReference>
<dbReference type="GeneID" id="114074497"/>
<reference evidence="2" key="1">
    <citation type="journal article" date="2014" name="Nat. Genet.">
        <title>The genome of the stress-tolerant wild tomato species Solanum pennellii.</title>
        <authorList>
            <person name="Bolger A."/>
            <person name="Scossa F."/>
            <person name="Bolger M.E."/>
            <person name="Lanz C."/>
            <person name="Maumus F."/>
            <person name="Tohge T."/>
            <person name="Quesneville H."/>
            <person name="Alseekh S."/>
            <person name="Sorensen I."/>
            <person name="Lichtenstein G."/>
            <person name="Fich E.A."/>
            <person name="Conte M."/>
            <person name="Keller H."/>
            <person name="Schneeberger K."/>
            <person name="Schwacke R."/>
            <person name="Ofner I."/>
            <person name="Vrebalov J."/>
            <person name="Xu Y."/>
            <person name="Osorio S."/>
            <person name="Aflitos S.A."/>
            <person name="Schijlen E."/>
            <person name="Jimenez-Gomez J.M."/>
            <person name="Ryngajllo M."/>
            <person name="Kimura S."/>
            <person name="Kumar R."/>
            <person name="Koenig D."/>
            <person name="Headland L.R."/>
            <person name="Maloof J.N."/>
            <person name="Sinha N."/>
            <person name="van Ham R.C."/>
            <person name="Lankhorst R.K."/>
            <person name="Mao L."/>
            <person name="Vogel A."/>
            <person name="Arsova B."/>
            <person name="Panstruga R."/>
            <person name="Fei Z."/>
            <person name="Rose J.K."/>
            <person name="Zamir D."/>
            <person name="Carrari F."/>
            <person name="Giovannoni J.J."/>
            <person name="Weigel D."/>
            <person name="Usadel B."/>
            <person name="Fernie A.R."/>
        </authorList>
    </citation>
    <scope>NUCLEOTIDE SEQUENCE [LARGE SCALE GENOMIC DNA]</scope>
    <source>
        <strain evidence="2">cv. LA0716</strain>
    </source>
</reference>
<accession>A0ABM1UY50</accession>
<gene>
    <name evidence="3" type="primary">LOC114074497</name>
</gene>
<protein>
    <submittedName>
        <fullName evidence="3">Uncharacterized protein LOC114074497</fullName>
    </submittedName>
</protein>
<evidence type="ECO:0000256" key="1">
    <source>
        <dbReference type="SAM" id="Coils"/>
    </source>
</evidence>
<dbReference type="InterPro" id="IPR004252">
    <property type="entry name" value="Probable_transposase_24"/>
</dbReference>
<sequence>MNAMKEHVLQHMIRLWNNWRGSLHKIMKSKPFGDALRDVPRGVDTSEWEWLVNEHFLSHKFMETSKRDIVNRFKLSMPHCTGSKLIRKIIYELGGKDGKPPKMDTIFFETHKKDNKLVKPETNAKYAEIQKLVQSDSSLTYIEVVENCFGPQCKSHVNVFGGGITAKELKGGNSSKAALLDRLNAREKENESLKRRMDELENKCERMDEMESKY</sequence>
<dbReference type="RefSeq" id="XP_027768418.1">
    <property type="nucleotide sequence ID" value="XM_027912617.1"/>
</dbReference>
<evidence type="ECO:0000313" key="2">
    <source>
        <dbReference type="Proteomes" id="UP000694930"/>
    </source>
</evidence>
<dbReference type="PANTHER" id="PTHR33499:SF41">
    <property type="entry name" value="TRANSPOSON PROTEIN, CACTA, EN_SPM SUB-CLASS"/>
    <property type="match status" value="1"/>
</dbReference>